<feature type="transmembrane region" description="Helical" evidence="7">
    <location>
        <begin position="112"/>
        <end position="132"/>
    </location>
</feature>
<evidence type="ECO:0000256" key="5">
    <source>
        <dbReference type="ARBA" id="ARBA00023004"/>
    </source>
</evidence>
<protein>
    <submittedName>
        <fullName evidence="9">MauM/NapG family ferredoxin-type protein</fullName>
    </submittedName>
</protein>
<dbReference type="Gene3D" id="3.30.70.20">
    <property type="match status" value="2"/>
</dbReference>
<dbReference type="AlphaFoldDB" id="A0A1H2FQN6"/>
<feature type="domain" description="4Fe-4S ferredoxin-type" evidence="8">
    <location>
        <begin position="338"/>
        <end position="371"/>
    </location>
</feature>
<evidence type="ECO:0000256" key="1">
    <source>
        <dbReference type="ARBA" id="ARBA00022448"/>
    </source>
</evidence>
<dbReference type="GO" id="GO:0051539">
    <property type="term" value="F:4 iron, 4 sulfur cluster binding"/>
    <property type="evidence" value="ECO:0007669"/>
    <property type="project" value="UniProtKB-KW"/>
</dbReference>
<keyword evidence="4" id="KW-0249">Electron transport</keyword>
<accession>A0A1H2FQN6</accession>
<keyword evidence="7" id="KW-1133">Transmembrane helix</keyword>
<keyword evidence="3" id="KW-0479">Metal-binding</keyword>
<dbReference type="PANTHER" id="PTHR30176:SF3">
    <property type="entry name" value="FERREDOXIN-TYPE PROTEIN NAPH"/>
    <property type="match status" value="1"/>
</dbReference>
<name>A0A1H2FQN6_9BACT</name>
<dbReference type="PROSITE" id="PS00198">
    <property type="entry name" value="4FE4S_FER_1"/>
    <property type="match status" value="2"/>
</dbReference>
<organism evidence="9 10">
    <name type="scientific">Desulfobacula phenolica</name>
    <dbReference type="NCBI Taxonomy" id="90732"/>
    <lineage>
        <taxon>Bacteria</taxon>
        <taxon>Pseudomonadati</taxon>
        <taxon>Thermodesulfobacteriota</taxon>
        <taxon>Desulfobacteria</taxon>
        <taxon>Desulfobacterales</taxon>
        <taxon>Desulfobacteraceae</taxon>
        <taxon>Desulfobacula</taxon>
    </lineage>
</organism>
<evidence type="ECO:0000256" key="7">
    <source>
        <dbReference type="SAM" id="Phobius"/>
    </source>
</evidence>
<sequence length="514" mass="57666">MKIKPYLKQLRRLSQVVCLLIFLFLFRQTDYSGSDIIPYAVNILFRLDPLVLATVTLAKKTFVTLLWPSFIIIGLTVLLGRVFCSWICPLGTMIDLSGRFIKPVTNRIRLSWLKYVVLMVVLVSAGFGVQILGFADPFSLLVRGMVFSIDPMINYLVSLFFDSIYISGPAWLSGMTEPVYDVFKIFLLPYKQSFFFLSFVSFFLLVSIFILEFFGKRFWCRNLCPLGGLLALMSRISFFKRIPVKACRHCDLCETRCRMKAFDKDRCFMGEECTLCMDCLEFCPEAITTFRFAPGKSKPPVDINRRQLMAAGIAGLALPVLCRTSAVSKTTDDALIRPPGALDEKDFLATCVRCGECMKVCINTALQPVFLEKGIEAIFTPKLVPRLGYCEFNCTLCSQVCPTGALEKMEKKQKHAFVMGNAWFDKNRCLVYAQKKSCIVCEEHCPTHDKAIKFNEINTMDQSGNSVLLKQPYVVAALCIGCGICEYICPVQGSAGIRVAGKGDNEKSGPGYAL</sequence>
<feature type="domain" description="4Fe-4S ferredoxin-type" evidence="8">
    <location>
        <begin position="470"/>
        <end position="500"/>
    </location>
</feature>
<reference evidence="10" key="1">
    <citation type="submission" date="2016-10" db="EMBL/GenBank/DDBJ databases">
        <authorList>
            <person name="Varghese N."/>
            <person name="Submissions S."/>
        </authorList>
    </citation>
    <scope>NUCLEOTIDE SEQUENCE [LARGE SCALE GENOMIC DNA]</scope>
    <source>
        <strain evidence="10">DSM 3384</strain>
    </source>
</reference>
<dbReference type="InterPro" id="IPR017900">
    <property type="entry name" value="4Fe4S_Fe_S_CS"/>
</dbReference>
<dbReference type="CDD" id="cd16373">
    <property type="entry name" value="DMSOR_beta_like"/>
    <property type="match status" value="1"/>
</dbReference>
<keyword evidence="7" id="KW-0472">Membrane</keyword>
<evidence type="ECO:0000259" key="8">
    <source>
        <dbReference type="PROSITE" id="PS51379"/>
    </source>
</evidence>
<keyword evidence="5" id="KW-0408">Iron</keyword>
<evidence type="ECO:0000256" key="4">
    <source>
        <dbReference type="ARBA" id="ARBA00022982"/>
    </source>
</evidence>
<dbReference type="PANTHER" id="PTHR30176">
    <property type="entry name" value="FERREDOXIN-TYPE PROTEIN NAPH"/>
    <property type="match status" value="1"/>
</dbReference>
<feature type="domain" description="4Fe-4S ferredoxin-type" evidence="8">
    <location>
        <begin position="379"/>
        <end position="412"/>
    </location>
</feature>
<keyword evidence="6" id="KW-0411">Iron-sulfur</keyword>
<evidence type="ECO:0000256" key="6">
    <source>
        <dbReference type="ARBA" id="ARBA00023014"/>
    </source>
</evidence>
<keyword evidence="7" id="KW-0812">Transmembrane</keyword>
<evidence type="ECO:0000313" key="10">
    <source>
        <dbReference type="Proteomes" id="UP000199608"/>
    </source>
</evidence>
<feature type="transmembrane region" description="Helical" evidence="7">
    <location>
        <begin position="65"/>
        <end position="91"/>
    </location>
</feature>
<dbReference type="InterPro" id="IPR017896">
    <property type="entry name" value="4Fe4S_Fe-S-bd"/>
</dbReference>
<dbReference type="PROSITE" id="PS51379">
    <property type="entry name" value="4FE4S_FER_2"/>
    <property type="match status" value="3"/>
</dbReference>
<feature type="transmembrane region" description="Helical" evidence="7">
    <location>
        <begin position="152"/>
        <end position="172"/>
    </location>
</feature>
<dbReference type="Proteomes" id="UP000199608">
    <property type="component" value="Unassembled WGS sequence"/>
</dbReference>
<gene>
    <name evidence="9" type="ORF">SAMN04487931_104286</name>
</gene>
<evidence type="ECO:0000313" key="9">
    <source>
        <dbReference type="EMBL" id="SDU09616.1"/>
    </source>
</evidence>
<evidence type="ECO:0000256" key="3">
    <source>
        <dbReference type="ARBA" id="ARBA00022723"/>
    </source>
</evidence>
<dbReference type="SUPFAM" id="SSF54862">
    <property type="entry name" value="4Fe-4S ferredoxins"/>
    <property type="match status" value="2"/>
</dbReference>
<dbReference type="EMBL" id="FNLL01000004">
    <property type="protein sequence ID" value="SDU09616.1"/>
    <property type="molecule type" value="Genomic_DNA"/>
</dbReference>
<dbReference type="Pfam" id="PF12801">
    <property type="entry name" value="Fer4_5"/>
    <property type="match status" value="2"/>
</dbReference>
<proteinExistence type="predicted"/>
<feature type="transmembrane region" description="Helical" evidence="7">
    <location>
        <begin position="193"/>
        <end position="214"/>
    </location>
</feature>
<keyword evidence="2" id="KW-0004">4Fe-4S</keyword>
<keyword evidence="10" id="KW-1185">Reference proteome</keyword>
<dbReference type="InterPro" id="IPR051684">
    <property type="entry name" value="Electron_Trans/Redox"/>
</dbReference>
<dbReference type="GO" id="GO:0046872">
    <property type="term" value="F:metal ion binding"/>
    <property type="evidence" value="ECO:0007669"/>
    <property type="project" value="UniProtKB-KW"/>
</dbReference>
<dbReference type="GO" id="GO:0005886">
    <property type="term" value="C:plasma membrane"/>
    <property type="evidence" value="ECO:0007669"/>
    <property type="project" value="TreeGrafter"/>
</dbReference>
<keyword evidence="1" id="KW-0813">Transport</keyword>
<evidence type="ECO:0000256" key="2">
    <source>
        <dbReference type="ARBA" id="ARBA00022485"/>
    </source>
</evidence>